<evidence type="ECO:0000256" key="1">
    <source>
        <dbReference type="SAM" id="MobiDB-lite"/>
    </source>
</evidence>
<protein>
    <submittedName>
        <fullName evidence="2">Uncharacterized protein</fullName>
    </submittedName>
</protein>
<feature type="compositionally biased region" description="Basic residues" evidence="1">
    <location>
        <begin position="89"/>
        <end position="110"/>
    </location>
</feature>
<accession>A0A8S5S6X7</accession>
<evidence type="ECO:0000313" key="2">
    <source>
        <dbReference type="EMBL" id="DAF46696.1"/>
    </source>
</evidence>
<name>A0A8S5S6X7_9CAUD</name>
<organism evidence="2">
    <name type="scientific">Siphoviridae sp. ctAFE3</name>
    <dbReference type="NCBI Taxonomy" id="2827796"/>
    <lineage>
        <taxon>Viruses</taxon>
        <taxon>Duplodnaviria</taxon>
        <taxon>Heunggongvirae</taxon>
        <taxon>Uroviricota</taxon>
        <taxon>Caudoviricetes</taxon>
    </lineage>
</organism>
<feature type="region of interest" description="Disordered" evidence="1">
    <location>
        <begin position="89"/>
        <end position="128"/>
    </location>
</feature>
<proteinExistence type="predicted"/>
<dbReference type="EMBL" id="BK032542">
    <property type="protein sequence ID" value="DAF46696.1"/>
    <property type="molecule type" value="Genomic_DNA"/>
</dbReference>
<reference evidence="2" key="1">
    <citation type="journal article" date="2021" name="Proc. Natl. Acad. Sci. U.S.A.">
        <title>A Catalog of Tens of Thousands of Viruses from Human Metagenomes Reveals Hidden Associations with Chronic Diseases.</title>
        <authorList>
            <person name="Tisza M.J."/>
            <person name="Buck C.B."/>
        </authorList>
    </citation>
    <scope>NUCLEOTIDE SEQUENCE</scope>
    <source>
        <strain evidence="2">CtAFE3</strain>
    </source>
</reference>
<sequence>MEVFGFEQAIARLEKIAGNTSKVNGVIVKEAEAIKEDAKGIAAGKGLVKTGAGVAGIVASHGNMESQIGWAGRPNLHLYFHETGWHAGFSRHKGRSKGGKRRRKYGKGRVYKPPNPHVRPAAMQHKDPFARNVKEALLDT</sequence>